<proteinExistence type="predicted"/>
<gene>
    <name evidence="1" type="ORF">LCGC14_2395520</name>
</gene>
<protein>
    <submittedName>
        <fullName evidence="1">Uncharacterized protein</fullName>
    </submittedName>
</protein>
<dbReference type="AlphaFoldDB" id="A0A0F9BWV3"/>
<accession>A0A0F9BWV3</accession>
<sequence length="49" mass="5742">MDQEDIKFLQTIADELRAIDKELYEAEAIELENIIFRVEREGATDQEEA</sequence>
<evidence type="ECO:0000313" key="1">
    <source>
        <dbReference type="EMBL" id="KKL26410.1"/>
    </source>
</evidence>
<reference evidence="1" key="1">
    <citation type="journal article" date="2015" name="Nature">
        <title>Complex archaea that bridge the gap between prokaryotes and eukaryotes.</title>
        <authorList>
            <person name="Spang A."/>
            <person name="Saw J.H."/>
            <person name="Jorgensen S.L."/>
            <person name="Zaremba-Niedzwiedzka K."/>
            <person name="Martijn J."/>
            <person name="Lind A.E."/>
            <person name="van Eijk R."/>
            <person name="Schleper C."/>
            <person name="Guy L."/>
            <person name="Ettema T.J."/>
        </authorList>
    </citation>
    <scope>NUCLEOTIDE SEQUENCE</scope>
</reference>
<name>A0A0F9BWV3_9ZZZZ</name>
<organism evidence="1">
    <name type="scientific">marine sediment metagenome</name>
    <dbReference type="NCBI Taxonomy" id="412755"/>
    <lineage>
        <taxon>unclassified sequences</taxon>
        <taxon>metagenomes</taxon>
        <taxon>ecological metagenomes</taxon>
    </lineage>
</organism>
<dbReference type="EMBL" id="LAZR01035847">
    <property type="protein sequence ID" value="KKL26410.1"/>
    <property type="molecule type" value="Genomic_DNA"/>
</dbReference>
<comment type="caution">
    <text evidence="1">The sequence shown here is derived from an EMBL/GenBank/DDBJ whole genome shotgun (WGS) entry which is preliminary data.</text>
</comment>